<dbReference type="CDD" id="cd00093">
    <property type="entry name" value="HTH_XRE"/>
    <property type="match status" value="1"/>
</dbReference>
<evidence type="ECO:0000313" key="4">
    <source>
        <dbReference type="Proteomes" id="UP000005868"/>
    </source>
</evidence>
<evidence type="ECO:0000259" key="2">
    <source>
        <dbReference type="PROSITE" id="PS50943"/>
    </source>
</evidence>
<evidence type="ECO:0000313" key="3">
    <source>
        <dbReference type="EMBL" id="AER67163.1"/>
    </source>
</evidence>
<dbReference type="HOGENOM" id="CLU_066192_4_0_0"/>
<dbReference type="OrthoDB" id="9811208at2"/>
<dbReference type="EMBL" id="CP003096">
    <property type="protein sequence ID" value="AER67163.1"/>
    <property type="molecule type" value="Genomic_DNA"/>
</dbReference>
<dbReference type="AlphaFoldDB" id="G7V6X4"/>
<accession>G7V6X4</accession>
<proteinExistence type="predicted"/>
<dbReference type="Proteomes" id="UP000005868">
    <property type="component" value="Chromosome"/>
</dbReference>
<sequence length="120" mass="14096">MSLGLRIKTIRKAKGLTQQKLAEMVGVSRTYIQALEGNKRTPSMKLLRNLAHTLDVELSDLLFHPPIIATRRLYLEEILDYNDEFEIWYKNTKLTKRETEFIKQMIDLVLNYIQKDRGSN</sequence>
<feature type="domain" description="HTH cro/C1-type" evidence="2">
    <location>
        <begin position="7"/>
        <end position="61"/>
    </location>
</feature>
<dbReference type="PANTHER" id="PTHR46558:SF11">
    <property type="entry name" value="HTH-TYPE TRANSCRIPTIONAL REGULATOR XRE"/>
    <property type="match status" value="1"/>
</dbReference>
<name>G7V6X4_THELD</name>
<dbReference type="Pfam" id="PF01381">
    <property type="entry name" value="HTH_3"/>
    <property type="match status" value="1"/>
</dbReference>
<dbReference type="SMART" id="SM00530">
    <property type="entry name" value="HTH_XRE"/>
    <property type="match status" value="1"/>
</dbReference>
<dbReference type="Gene3D" id="1.10.260.40">
    <property type="entry name" value="lambda repressor-like DNA-binding domains"/>
    <property type="match status" value="1"/>
</dbReference>
<gene>
    <name evidence="3" type="ordered locus">Tlie_1437</name>
</gene>
<dbReference type="PANTHER" id="PTHR46558">
    <property type="entry name" value="TRACRIPTIONAL REGULATORY PROTEIN-RELATED-RELATED"/>
    <property type="match status" value="1"/>
</dbReference>
<dbReference type="GO" id="GO:0003677">
    <property type="term" value="F:DNA binding"/>
    <property type="evidence" value="ECO:0007669"/>
    <property type="project" value="UniProtKB-KW"/>
</dbReference>
<evidence type="ECO:0000256" key="1">
    <source>
        <dbReference type="ARBA" id="ARBA00023125"/>
    </source>
</evidence>
<dbReference type="STRING" id="580340.Tlie_1437"/>
<dbReference type="eggNOG" id="COG1476">
    <property type="taxonomic scope" value="Bacteria"/>
</dbReference>
<dbReference type="InterPro" id="IPR001387">
    <property type="entry name" value="Cro/C1-type_HTH"/>
</dbReference>
<dbReference type="SUPFAM" id="SSF47413">
    <property type="entry name" value="lambda repressor-like DNA-binding domains"/>
    <property type="match status" value="1"/>
</dbReference>
<dbReference type="KEGG" id="tli:Tlie_1437"/>
<dbReference type="PROSITE" id="PS50943">
    <property type="entry name" value="HTH_CROC1"/>
    <property type="match status" value="1"/>
</dbReference>
<organism evidence="3 4">
    <name type="scientific">Thermovirga lienii (strain ATCC BAA-1197 / DSM 17291 / Cas60314)</name>
    <dbReference type="NCBI Taxonomy" id="580340"/>
    <lineage>
        <taxon>Bacteria</taxon>
        <taxon>Thermotogati</taxon>
        <taxon>Synergistota</taxon>
        <taxon>Synergistia</taxon>
        <taxon>Synergistales</taxon>
        <taxon>Thermovirgaceae</taxon>
        <taxon>Thermovirga</taxon>
    </lineage>
</organism>
<keyword evidence="1" id="KW-0238">DNA-binding</keyword>
<reference evidence="4" key="1">
    <citation type="submission" date="2011-10" db="EMBL/GenBank/DDBJ databases">
        <title>The complete genome of chromosome of Thermovirga lienii DSM 17291.</title>
        <authorList>
            <consortium name="US DOE Joint Genome Institute (JGI-PGF)"/>
            <person name="Lucas S."/>
            <person name="Copeland A."/>
            <person name="Lapidus A."/>
            <person name="Glavina del Rio T."/>
            <person name="Dalin E."/>
            <person name="Tice H."/>
            <person name="Bruce D."/>
            <person name="Goodwin L."/>
            <person name="Pitluck S."/>
            <person name="Peters L."/>
            <person name="Mikhailova N."/>
            <person name="Saunders E."/>
            <person name="Kyrpides N."/>
            <person name="Mavromatis K."/>
            <person name="Ivanova N."/>
            <person name="Last F.I."/>
            <person name="Brettin T."/>
            <person name="Detter J.C."/>
            <person name="Han C."/>
            <person name="Larimer F."/>
            <person name="Land M."/>
            <person name="Hauser L."/>
            <person name="Markowitz V."/>
            <person name="Cheng J.-F."/>
            <person name="Hugenholtz P."/>
            <person name="Woyke T."/>
            <person name="Wu D."/>
            <person name="Spring S."/>
            <person name="Schroeder M."/>
            <person name="Brambilla E.-M."/>
            <person name="Klenk H.-P."/>
            <person name="Eisen J.A."/>
        </authorList>
    </citation>
    <scope>NUCLEOTIDE SEQUENCE [LARGE SCALE GENOMIC DNA]</scope>
    <source>
        <strain evidence="4">ATCC BAA-1197 / DSM 17291 / Cas60314</strain>
    </source>
</reference>
<keyword evidence="4" id="KW-1185">Reference proteome</keyword>
<dbReference type="InterPro" id="IPR010982">
    <property type="entry name" value="Lambda_DNA-bd_dom_sf"/>
</dbReference>
<protein>
    <submittedName>
        <fullName evidence="3">Helix-turn-helix domain protein</fullName>
    </submittedName>
</protein>
<reference evidence="3 4" key="2">
    <citation type="journal article" date="2012" name="Stand. Genomic Sci.">
        <title>Genome sequence of the moderately thermophilic, amino-acid-degrading and sulfur-reducing bacterium Thermovirga lienii type strain (Cas60314(T)).</title>
        <authorList>
            <person name="Goker M."/>
            <person name="Saunders E."/>
            <person name="Lapidus A."/>
            <person name="Nolan M."/>
            <person name="Lucas S."/>
            <person name="Hammon N."/>
            <person name="Deshpande S."/>
            <person name="Cheng J.F."/>
            <person name="Han C."/>
            <person name="Tapia R."/>
            <person name="Goodwin L.A."/>
            <person name="Pitluck S."/>
            <person name="Liolios K."/>
            <person name="Mavromatis K."/>
            <person name="Pagani I."/>
            <person name="Ivanova N."/>
            <person name="Mikhailova N."/>
            <person name="Pati A."/>
            <person name="Chen A."/>
            <person name="Palaniappan K."/>
            <person name="Land M."/>
            <person name="Chang Y.J."/>
            <person name="Jeffries C.D."/>
            <person name="Brambilla E.M."/>
            <person name="Rohde M."/>
            <person name="Spring S."/>
            <person name="Detter J.C."/>
            <person name="Woyke T."/>
            <person name="Bristow J."/>
            <person name="Eisen J.A."/>
            <person name="Markowitz V."/>
            <person name="Hugenholtz P."/>
            <person name="Kyrpides N.C."/>
            <person name="Klenk H.P."/>
        </authorList>
    </citation>
    <scope>NUCLEOTIDE SEQUENCE [LARGE SCALE GENOMIC DNA]</scope>
    <source>
        <strain evidence="4">ATCC BAA-1197 / DSM 17291 / Cas60314</strain>
    </source>
</reference>